<sequence length="62" mass="7276">MGSLRCRSHRGNTWLKATCFVPLATSNLLHRYKMKTSELVNGYIGSRRSVEQCICEWRFQRV</sequence>
<keyword evidence="2" id="KW-1185">Reference proteome</keyword>
<organism evidence="1 2">
    <name type="scientific">Trema orientale</name>
    <name type="common">Charcoal tree</name>
    <name type="synonym">Celtis orientalis</name>
    <dbReference type="NCBI Taxonomy" id="63057"/>
    <lineage>
        <taxon>Eukaryota</taxon>
        <taxon>Viridiplantae</taxon>
        <taxon>Streptophyta</taxon>
        <taxon>Embryophyta</taxon>
        <taxon>Tracheophyta</taxon>
        <taxon>Spermatophyta</taxon>
        <taxon>Magnoliopsida</taxon>
        <taxon>eudicotyledons</taxon>
        <taxon>Gunneridae</taxon>
        <taxon>Pentapetalae</taxon>
        <taxon>rosids</taxon>
        <taxon>fabids</taxon>
        <taxon>Rosales</taxon>
        <taxon>Cannabaceae</taxon>
        <taxon>Trema</taxon>
    </lineage>
</organism>
<dbReference type="InParanoid" id="A0A2P5E0W0"/>
<dbReference type="Proteomes" id="UP000237000">
    <property type="component" value="Unassembled WGS sequence"/>
</dbReference>
<reference evidence="2" key="1">
    <citation type="submission" date="2016-06" db="EMBL/GenBank/DDBJ databases">
        <title>Parallel loss of symbiosis genes in relatives of nitrogen-fixing non-legume Parasponia.</title>
        <authorList>
            <person name="Van Velzen R."/>
            <person name="Holmer R."/>
            <person name="Bu F."/>
            <person name="Rutten L."/>
            <person name="Van Zeijl A."/>
            <person name="Liu W."/>
            <person name="Santuari L."/>
            <person name="Cao Q."/>
            <person name="Sharma T."/>
            <person name="Shen D."/>
            <person name="Roswanjaya Y."/>
            <person name="Wardhani T."/>
            <person name="Kalhor M.S."/>
            <person name="Jansen J."/>
            <person name="Van den Hoogen J."/>
            <person name="Gungor B."/>
            <person name="Hartog M."/>
            <person name="Hontelez J."/>
            <person name="Verver J."/>
            <person name="Yang W.-C."/>
            <person name="Schijlen E."/>
            <person name="Repin R."/>
            <person name="Schilthuizen M."/>
            <person name="Schranz E."/>
            <person name="Heidstra R."/>
            <person name="Miyata K."/>
            <person name="Fedorova E."/>
            <person name="Kohlen W."/>
            <person name="Bisseling T."/>
            <person name="Smit S."/>
            <person name="Geurts R."/>
        </authorList>
    </citation>
    <scope>NUCLEOTIDE SEQUENCE [LARGE SCALE GENOMIC DNA]</scope>
    <source>
        <strain evidence="2">cv. RG33-2</strain>
    </source>
</reference>
<dbReference type="AlphaFoldDB" id="A0A2P5E0W0"/>
<proteinExistence type="predicted"/>
<evidence type="ECO:0000313" key="2">
    <source>
        <dbReference type="Proteomes" id="UP000237000"/>
    </source>
</evidence>
<gene>
    <name evidence="1" type="ORF">TorRG33x02_236700</name>
</gene>
<comment type="caution">
    <text evidence="1">The sequence shown here is derived from an EMBL/GenBank/DDBJ whole genome shotgun (WGS) entry which is preliminary data.</text>
</comment>
<dbReference type="EMBL" id="JXTC01000237">
    <property type="protein sequence ID" value="PON79158.1"/>
    <property type="molecule type" value="Genomic_DNA"/>
</dbReference>
<evidence type="ECO:0000313" key="1">
    <source>
        <dbReference type="EMBL" id="PON79158.1"/>
    </source>
</evidence>
<name>A0A2P5E0W0_TREOI</name>
<dbReference type="OrthoDB" id="10382705at2759"/>
<accession>A0A2P5E0W0</accession>
<protein>
    <submittedName>
        <fullName evidence="1">Uncharacterized protein</fullName>
    </submittedName>
</protein>